<dbReference type="InterPro" id="IPR018165">
    <property type="entry name" value="Ala-tRNA-synth_IIc_core"/>
</dbReference>
<dbReference type="Proteomes" id="UP000036867">
    <property type="component" value="Unassembled WGS sequence"/>
</dbReference>
<dbReference type="InterPro" id="IPR018163">
    <property type="entry name" value="Thr/Ala-tRNA-synth_IIc_edit"/>
</dbReference>
<evidence type="ECO:0000259" key="5">
    <source>
        <dbReference type="PROSITE" id="PS50860"/>
    </source>
</evidence>
<reference evidence="7" key="1">
    <citation type="submission" date="2015-08" db="EMBL/GenBank/DDBJ databases">
        <title>Fjat-10028 dsm 16317.</title>
        <authorList>
            <person name="Liu B."/>
            <person name="Wang J."/>
            <person name="Zhu Y."/>
            <person name="Liu G."/>
            <person name="Chen Q."/>
            <person name="Chen Z."/>
            <person name="Lan J."/>
            <person name="Che J."/>
            <person name="Ge C."/>
            <person name="Shi H."/>
            <person name="Pan Z."/>
            <person name="Liu X."/>
        </authorList>
    </citation>
    <scope>NUCLEOTIDE SEQUENCE [LARGE SCALE GENOMIC DNA]</scope>
    <source>
        <strain evidence="7">DSM 16317</strain>
    </source>
</reference>
<evidence type="ECO:0000313" key="7">
    <source>
        <dbReference type="Proteomes" id="UP000036867"/>
    </source>
</evidence>
<dbReference type="RefSeq" id="WP_053418203.1">
    <property type="nucleotide sequence ID" value="NZ_LILB01000005.1"/>
</dbReference>
<dbReference type="Gene3D" id="2.40.30.130">
    <property type="match status" value="1"/>
</dbReference>
<evidence type="ECO:0000256" key="3">
    <source>
        <dbReference type="ARBA" id="ARBA00022723"/>
    </source>
</evidence>
<keyword evidence="6" id="KW-0030">Aminoacyl-tRNA synthetase</keyword>
<evidence type="ECO:0000313" key="6">
    <source>
        <dbReference type="EMBL" id="KOO50022.1"/>
    </source>
</evidence>
<dbReference type="SUPFAM" id="SSF55186">
    <property type="entry name" value="ThrRS/AlaRS common domain"/>
    <property type="match status" value="1"/>
</dbReference>
<protein>
    <submittedName>
        <fullName evidence="6">Alanyl-tRNA synthetase</fullName>
    </submittedName>
</protein>
<feature type="domain" description="Alanyl-transfer RNA synthetases family profile" evidence="5">
    <location>
        <begin position="1"/>
        <end position="223"/>
    </location>
</feature>
<comment type="caution">
    <text evidence="6">The sequence shown here is derived from an EMBL/GenBank/DDBJ whole genome shotgun (WGS) entry which is preliminary data.</text>
</comment>
<dbReference type="GO" id="GO:0005737">
    <property type="term" value="C:cytoplasm"/>
    <property type="evidence" value="ECO:0007669"/>
    <property type="project" value="UniProtKB-SubCell"/>
</dbReference>
<dbReference type="PROSITE" id="PS50860">
    <property type="entry name" value="AA_TRNA_LIGASE_II_ALA"/>
    <property type="match status" value="1"/>
</dbReference>
<dbReference type="GO" id="GO:0005524">
    <property type="term" value="F:ATP binding"/>
    <property type="evidence" value="ECO:0007669"/>
    <property type="project" value="InterPro"/>
</dbReference>
<sequence>MQTLFYYQNAMMKEFPAKIIRKGIEDDGREFIVLDNTAFYPTGGGQPHDTGTLNGIAVVDVEKVDDEIRHYIAESLPNDDELVMGVLDWERRFDHMQQHAGQHILTAAFVELFGYQTISFHLGRGTVTIDLDIENISEDELVAVEALANKIILENRPIETKWVTEDELEQYNLRKELSVTEEIRLVIIPNYDYNGCGGIHPTSTGQVSAIKIMHTEKQKRKIRVHFVCGGRVLSELHWRKNELNKVAKLASTPENESADTVSKLLTVQKGLEKALAAAKEQILSYEALELAAATNNGVTGAVYAERSIQELQKLARLVIAENENTVVLLVAEQGEKLQFVAARGTNAVDMSMKDISSAVLPLLNGKGGGSDAFVQGGGDHTMTGSELLEKMSNII</sequence>
<proteinExistence type="predicted"/>
<name>A0A0M0LGJ8_9BACL</name>
<keyword evidence="4" id="KW-0862">Zinc</keyword>
<keyword evidence="6" id="KW-0436">Ligase</keyword>
<keyword evidence="3" id="KW-0479">Metal-binding</keyword>
<dbReference type="InterPro" id="IPR009000">
    <property type="entry name" value="Transl_B-barrel_sf"/>
</dbReference>
<dbReference type="GO" id="GO:0002161">
    <property type="term" value="F:aminoacyl-tRNA deacylase activity"/>
    <property type="evidence" value="ECO:0007669"/>
    <property type="project" value="UniProtKB-ARBA"/>
</dbReference>
<dbReference type="OrthoDB" id="9812949at2"/>
<dbReference type="STRING" id="263475.AMD00_17160"/>
<comment type="cofactor">
    <cofactor evidence="1">
        <name>Zn(2+)</name>
        <dbReference type="ChEBI" id="CHEBI:29105"/>
    </cofactor>
</comment>
<dbReference type="GO" id="GO:0003676">
    <property type="term" value="F:nucleic acid binding"/>
    <property type="evidence" value="ECO:0007669"/>
    <property type="project" value="InterPro"/>
</dbReference>
<dbReference type="SMART" id="SM00863">
    <property type="entry name" value="tRNA_SAD"/>
    <property type="match status" value="1"/>
</dbReference>
<dbReference type="EMBL" id="LILB01000005">
    <property type="protein sequence ID" value="KOO50022.1"/>
    <property type="molecule type" value="Genomic_DNA"/>
</dbReference>
<dbReference type="Pfam" id="PF07973">
    <property type="entry name" value="tRNA_SAD"/>
    <property type="match status" value="1"/>
</dbReference>
<gene>
    <name evidence="6" type="ORF">AMD00_17160</name>
</gene>
<dbReference type="Gene3D" id="3.30.980.10">
    <property type="entry name" value="Threonyl-trna Synthetase, Chain A, domain 2"/>
    <property type="match status" value="1"/>
</dbReference>
<accession>A0A0M0LGJ8</accession>
<dbReference type="InterPro" id="IPR012947">
    <property type="entry name" value="tRNA_SAD"/>
</dbReference>
<evidence type="ECO:0000256" key="1">
    <source>
        <dbReference type="ARBA" id="ARBA00001947"/>
    </source>
</evidence>
<keyword evidence="7" id="KW-1185">Reference proteome</keyword>
<dbReference type="PANTHER" id="PTHR43462:SF1">
    <property type="entry name" value="ALANYL-TRNA EDITING PROTEIN AARSD1"/>
    <property type="match status" value="1"/>
</dbReference>
<dbReference type="SUPFAM" id="SSF50447">
    <property type="entry name" value="Translation proteins"/>
    <property type="match status" value="1"/>
</dbReference>
<comment type="subcellular location">
    <subcellularLocation>
        <location evidence="2">Cytoplasm</location>
    </subcellularLocation>
</comment>
<dbReference type="GO" id="GO:0004813">
    <property type="term" value="F:alanine-tRNA ligase activity"/>
    <property type="evidence" value="ECO:0007669"/>
    <property type="project" value="InterPro"/>
</dbReference>
<dbReference type="InterPro" id="IPR051335">
    <property type="entry name" value="Alanyl-tRNA_Editing_Enzymes"/>
</dbReference>
<evidence type="ECO:0000256" key="4">
    <source>
        <dbReference type="ARBA" id="ARBA00022833"/>
    </source>
</evidence>
<evidence type="ECO:0000256" key="2">
    <source>
        <dbReference type="ARBA" id="ARBA00004496"/>
    </source>
</evidence>
<organism evidence="6 7">
    <name type="scientific">Viridibacillus arvi</name>
    <dbReference type="NCBI Taxonomy" id="263475"/>
    <lineage>
        <taxon>Bacteria</taxon>
        <taxon>Bacillati</taxon>
        <taxon>Bacillota</taxon>
        <taxon>Bacilli</taxon>
        <taxon>Bacillales</taxon>
        <taxon>Caryophanaceae</taxon>
        <taxon>Viridibacillus</taxon>
    </lineage>
</organism>
<dbReference type="Gene3D" id="3.10.310.40">
    <property type="match status" value="1"/>
</dbReference>
<dbReference type="GeneID" id="301137823"/>
<dbReference type="PANTHER" id="PTHR43462">
    <property type="entry name" value="ALANYL-TRNA EDITING PROTEIN"/>
    <property type="match status" value="1"/>
</dbReference>
<dbReference type="PATRIC" id="fig|263475.3.peg.4726"/>
<dbReference type="GO" id="GO:0006419">
    <property type="term" value="P:alanyl-tRNA aminoacylation"/>
    <property type="evidence" value="ECO:0007669"/>
    <property type="project" value="InterPro"/>
</dbReference>
<dbReference type="GO" id="GO:0046872">
    <property type="term" value="F:metal ion binding"/>
    <property type="evidence" value="ECO:0007669"/>
    <property type="project" value="UniProtKB-KW"/>
</dbReference>
<dbReference type="AlphaFoldDB" id="A0A0M0LGJ8"/>